<protein>
    <submittedName>
        <fullName evidence="2">Peptidylglycine monooxygenase</fullName>
    </submittedName>
</protein>
<evidence type="ECO:0000313" key="2">
    <source>
        <dbReference type="WBParaSite" id="RSKR_0000989100.1"/>
    </source>
</evidence>
<sequence>MILFGCYAPGSKANTWNCGEMNTNLDKDEITASVCDRTPRILYAWAHSAPNFVLPKDVGFKIGGKSTGINYLVLQIHYAKKTEETDYSGIRITTTKKHLSKQAATMVLFTQGEIGPHSKENFETACPMEDDIPIHPFAFRVHTHAHGRLVRGWVVKKDENWTLLGERDPQLPQLFDLTESSDIINKGDILAARCEMINEEDRLVSVGLSSRDEMCNFYLMFWIEGDNLPNKNTCYSEGPPNYYFNSSTKLLKNGHYTEGYDGGMVLLKISHQNYVSLMGFGRIACLHGEVEINGFSISPKNSDMNKTYEFGCLKSTTMPISIINRTSQDNFWSHDQNVHLNEELDKIFDFTQFMSNHICGDSIILLTDQKTKQVEFVKGFYPLAFSNFSRCLHGSQLFADLFLLDTKLIKKVPELYNHSQLNALKQIMKVSNCNSFNRPTNCQRILALGADNSGKSTFNRYIANRLLSGGNKNVYWLDLDIGNPEFTVPCVMSLSKVEEPILTPPAFHVKLKPLRTYFYGKSNMDSSYERYTTIMDQLIQLYVTDFASLSHNSILIINAMGFPQYKYKDMYINMLTILKPSFLVTCKEPSTNYAFTKPTSFTTSADIFLERTVITSPLTDLTQPPKHLSINSGKDAKNMRICGYFSYIMDIFKGQIFNFGKASCWPYYKIDMKSYEIHVDENLPMLEEASVSLALNVTLVAFCTYIQSQNKLDNSGFIQNDFRNSHYPKFLTYNYRGFEQKVSFRRTNLIVIGYGVITNIDRDNYQFHVTTPLTQKQLKEDVKIIARGIDFNMPPEFIKNQGVPEDDNYKILETCDFQWYVWNTNFTRRPNDTRGSDIEKKKLH</sequence>
<proteinExistence type="predicted"/>
<dbReference type="WBParaSite" id="RSKR_0000989100.1">
    <property type="protein sequence ID" value="RSKR_0000989100.1"/>
    <property type="gene ID" value="RSKR_0000989100"/>
</dbReference>
<name>A0AC35UDU3_9BILA</name>
<organism evidence="1 2">
    <name type="scientific">Rhabditophanes sp. KR3021</name>
    <dbReference type="NCBI Taxonomy" id="114890"/>
    <lineage>
        <taxon>Eukaryota</taxon>
        <taxon>Metazoa</taxon>
        <taxon>Ecdysozoa</taxon>
        <taxon>Nematoda</taxon>
        <taxon>Chromadorea</taxon>
        <taxon>Rhabditida</taxon>
        <taxon>Tylenchina</taxon>
        <taxon>Panagrolaimomorpha</taxon>
        <taxon>Strongyloidoidea</taxon>
        <taxon>Alloionematidae</taxon>
        <taxon>Rhabditophanes</taxon>
    </lineage>
</organism>
<evidence type="ECO:0000313" key="1">
    <source>
        <dbReference type="Proteomes" id="UP000095286"/>
    </source>
</evidence>
<dbReference type="Proteomes" id="UP000095286">
    <property type="component" value="Unplaced"/>
</dbReference>
<reference evidence="2" key="1">
    <citation type="submission" date="2016-11" db="UniProtKB">
        <authorList>
            <consortium name="WormBaseParasite"/>
        </authorList>
    </citation>
    <scope>IDENTIFICATION</scope>
    <source>
        <strain evidence="2">KR3021</strain>
    </source>
</reference>
<accession>A0AC35UDU3</accession>